<name>A0A915JAA3_ROMCU</name>
<dbReference type="Proteomes" id="UP000887565">
    <property type="component" value="Unplaced"/>
</dbReference>
<protein>
    <submittedName>
        <fullName evidence="2">Uncharacterized protein</fullName>
    </submittedName>
</protein>
<dbReference type="AlphaFoldDB" id="A0A915JAA3"/>
<reference evidence="2" key="1">
    <citation type="submission" date="2022-11" db="UniProtKB">
        <authorList>
            <consortium name="WormBaseParasite"/>
        </authorList>
    </citation>
    <scope>IDENTIFICATION</scope>
</reference>
<keyword evidence="1" id="KW-1185">Reference proteome</keyword>
<organism evidence="1 2">
    <name type="scientific">Romanomermis culicivorax</name>
    <name type="common">Nematode worm</name>
    <dbReference type="NCBI Taxonomy" id="13658"/>
    <lineage>
        <taxon>Eukaryota</taxon>
        <taxon>Metazoa</taxon>
        <taxon>Ecdysozoa</taxon>
        <taxon>Nematoda</taxon>
        <taxon>Enoplea</taxon>
        <taxon>Dorylaimia</taxon>
        <taxon>Mermithida</taxon>
        <taxon>Mermithoidea</taxon>
        <taxon>Mermithidae</taxon>
        <taxon>Romanomermis</taxon>
    </lineage>
</organism>
<proteinExistence type="predicted"/>
<evidence type="ECO:0000313" key="2">
    <source>
        <dbReference type="WBParaSite" id="nRc.2.0.1.t22611-RA"/>
    </source>
</evidence>
<accession>A0A915JAA3</accession>
<dbReference type="WBParaSite" id="nRc.2.0.1.t22611-RA">
    <property type="protein sequence ID" value="nRc.2.0.1.t22611-RA"/>
    <property type="gene ID" value="nRc.2.0.1.g22611"/>
</dbReference>
<sequence>MADSVNCRGGWLAFQQELIYGCSQDSAIGNELKGSLTNSRSQYLQCHNALSTMSAAMSASTLNRLLSSAHSGKVIRVCCHTRPTDDGKVKIVKVLIGGSFVHQLLNIWCWIHVEESPQNFFSFISNTQVDDFFDAQSSMTPTIASMAKNAPSISIEVLADSSLLFSAYLIVLSTKSYNTKRLIALPTPYAKPLVRQ</sequence>
<evidence type="ECO:0000313" key="1">
    <source>
        <dbReference type="Proteomes" id="UP000887565"/>
    </source>
</evidence>